<gene>
    <name evidence="1" type="ORF">RM479_25840</name>
</gene>
<name>A0ABU2MGX9_9ACTN</name>
<protein>
    <submittedName>
        <fullName evidence="1">Uncharacterized protein</fullName>
    </submittedName>
</protein>
<evidence type="ECO:0000313" key="2">
    <source>
        <dbReference type="Proteomes" id="UP001183390"/>
    </source>
</evidence>
<evidence type="ECO:0000313" key="1">
    <source>
        <dbReference type="EMBL" id="MDT0331843.1"/>
    </source>
</evidence>
<keyword evidence="2" id="KW-1185">Reference proteome</keyword>
<proteinExistence type="predicted"/>
<comment type="caution">
    <text evidence="1">The sequence shown here is derived from an EMBL/GenBank/DDBJ whole genome shotgun (WGS) entry which is preliminary data.</text>
</comment>
<reference evidence="2" key="1">
    <citation type="submission" date="2023-07" db="EMBL/GenBank/DDBJ databases">
        <title>30 novel species of actinomycetes from the DSMZ collection.</title>
        <authorList>
            <person name="Nouioui I."/>
        </authorList>
    </citation>
    <scope>NUCLEOTIDE SEQUENCE [LARGE SCALE GENOMIC DNA]</scope>
    <source>
        <strain evidence="2">DSM 44743</strain>
    </source>
</reference>
<organism evidence="1 2">
    <name type="scientific">Nocardiopsis lambiniae</name>
    <dbReference type="NCBI Taxonomy" id="3075539"/>
    <lineage>
        <taxon>Bacteria</taxon>
        <taxon>Bacillati</taxon>
        <taxon>Actinomycetota</taxon>
        <taxon>Actinomycetes</taxon>
        <taxon>Streptosporangiales</taxon>
        <taxon>Nocardiopsidaceae</taxon>
        <taxon>Nocardiopsis</taxon>
    </lineage>
</organism>
<dbReference type="Proteomes" id="UP001183390">
    <property type="component" value="Unassembled WGS sequence"/>
</dbReference>
<accession>A0ABU2MGX9</accession>
<dbReference type="EMBL" id="JAVREP010000029">
    <property type="protein sequence ID" value="MDT0331843.1"/>
    <property type="molecule type" value="Genomic_DNA"/>
</dbReference>
<sequence>MEPRATANEAELIAHARERADAGLVPEGYTIPAGEPEEMREELMALLLTDAEENGRAA</sequence>
<dbReference type="RefSeq" id="WP_311514299.1">
    <property type="nucleotide sequence ID" value="NZ_JAVREP010000029.1"/>
</dbReference>